<evidence type="ECO:0000256" key="8">
    <source>
        <dbReference type="ARBA" id="ARBA00022833"/>
    </source>
</evidence>
<dbReference type="EMBL" id="MIJF01000020">
    <property type="protein sequence ID" value="OEF99536.1"/>
    <property type="molecule type" value="Genomic_DNA"/>
</dbReference>
<dbReference type="RefSeq" id="WP_069656595.1">
    <property type="nucleotide sequence ID" value="NZ_MIJF01000020.1"/>
</dbReference>
<accession>A0A1D2YV69</accession>
<evidence type="ECO:0000313" key="13">
    <source>
        <dbReference type="EMBL" id="OEF99536.1"/>
    </source>
</evidence>
<proteinExistence type="inferred from homology"/>
<name>A0A1D2YV69_9BACI</name>
<dbReference type="STRING" id="337097.BHF71_08615"/>
<dbReference type="PANTHER" id="PTHR30616">
    <property type="entry name" value="UNCHARACTERIZED PROTEIN YFIH"/>
    <property type="match status" value="1"/>
</dbReference>
<comment type="cofactor">
    <cofactor evidence="2">
        <name>Zn(2+)</name>
        <dbReference type="ChEBI" id="CHEBI:29105"/>
    </cofactor>
</comment>
<dbReference type="PANTHER" id="PTHR30616:SF2">
    <property type="entry name" value="PURINE NUCLEOSIDE PHOSPHORYLASE LACC1"/>
    <property type="match status" value="1"/>
</dbReference>
<dbReference type="OrthoDB" id="4279at2"/>
<evidence type="ECO:0000256" key="5">
    <source>
        <dbReference type="ARBA" id="ARBA00022679"/>
    </source>
</evidence>
<comment type="catalytic activity">
    <reaction evidence="1">
        <text>inosine + phosphate = alpha-D-ribose 1-phosphate + hypoxanthine</text>
        <dbReference type="Rhea" id="RHEA:27646"/>
        <dbReference type="ChEBI" id="CHEBI:17368"/>
        <dbReference type="ChEBI" id="CHEBI:17596"/>
        <dbReference type="ChEBI" id="CHEBI:43474"/>
        <dbReference type="ChEBI" id="CHEBI:57720"/>
        <dbReference type="EC" id="2.4.2.1"/>
    </reaction>
    <physiologicalReaction direction="left-to-right" evidence="1">
        <dbReference type="Rhea" id="RHEA:27647"/>
    </physiologicalReaction>
</comment>
<dbReference type="GO" id="GO:0017061">
    <property type="term" value="F:S-methyl-5-thioadenosine phosphorylase activity"/>
    <property type="evidence" value="ECO:0007669"/>
    <property type="project" value="UniProtKB-EC"/>
</dbReference>
<dbReference type="InterPro" id="IPR003730">
    <property type="entry name" value="Cu_polyphenol_OxRdtase"/>
</dbReference>
<dbReference type="InterPro" id="IPR038371">
    <property type="entry name" value="Cu_polyphenol_OxRdtase_sf"/>
</dbReference>
<keyword evidence="8" id="KW-0862">Zinc</keyword>
<dbReference type="Proteomes" id="UP000243739">
    <property type="component" value="Unassembled WGS sequence"/>
</dbReference>
<evidence type="ECO:0000256" key="10">
    <source>
        <dbReference type="ARBA" id="ARBA00048968"/>
    </source>
</evidence>
<evidence type="ECO:0000256" key="7">
    <source>
        <dbReference type="ARBA" id="ARBA00022801"/>
    </source>
</evidence>
<evidence type="ECO:0000313" key="14">
    <source>
        <dbReference type="Proteomes" id="UP000243739"/>
    </source>
</evidence>
<evidence type="ECO:0000256" key="11">
    <source>
        <dbReference type="ARBA" id="ARBA00049893"/>
    </source>
</evidence>
<reference evidence="13 14" key="1">
    <citation type="submission" date="2016-09" db="EMBL/GenBank/DDBJ databases">
        <title>Draft genome sequence for the type strain of Vulcanibacillus modesticaldus BR, a strictly anaerobic, moderately thermophilic, and nitrate-reducing bacterium from deep sea-hydrothermal vents of the Mid-Atlantic Ridge.</title>
        <authorList>
            <person name="Abin C.A."/>
            <person name="Hollibaugh J.T."/>
        </authorList>
    </citation>
    <scope>NUCLEOTIDE SEQUENCE [LARGE SCALE GENOMIC DNA]</scope>
    <source>
        <strain evidence="13 14">BR</strain>
    </source>
</reference>
<comment type="catalytic activity">
    <reaction evidence="10">
        <text>adenosine + phosphate = alpha-D-ribose 1-phosphate + adenine</text>
        <dbReference type="Rhea" id="RHEA:27642"/>
        <dbReference type="ChEBI" id="CHEBI:16335"/>
        <dbReference type="ChEBI" id="CHEBI:16708"/>
        <dbReference type="ChEBI" id="CHEBI:43474"/>
        <dbReference type="ChEBI" id="CHEBI:57720"/>
        <dbReference type="EC" id="2.4.2.1"/>
    </reaction>
    <physiologicalReaction direction="left-to-right" evidence="10">
        <dbReference type="Rhea" id="RHEA:27643"/>
    </physiologicalReaction>
</comment>
<comment type="function">
    <text evidence="3">Purine nucleoside enzyme that catalyzes the phosphorolysis of adenosine and inosine nucleosides, yielding D-ribose 1-phosphate and the respective free bases, adenine and hypoxanthine. Also catalyzes the phosphorolysis of S-methyl-5'-thioadenosine into adenine and S-methyl-5-thio-alpha-D-ribose 1-phosphate. Also has adenosine deaminase activity.</text>
</comment>
<evidence type="ECO:0000256" key="1">
    <source>
        <dbReference type="ARBA" id="ARBA00000553"/>
    </source>
</evidence>
<evidence type="ECO:0000256" key="2">
    <source>
        <dbReference type="ARBA" id="ARBA00001947"/>
    </source>
</evidence>
<keyword evidence="5" id="KW-0808">Transferase</keyword>
<comment type="caution">
    <text evidence="13">The sequence shown here is derived from an EMBL/GenBank/DDBJ whole genome shotgun (WGS) entry which is preliminary data.</text>
</comment>
<keyword evidence="14" id="KW-1185">Reference proteome</keyword>
<gene>
    <name evidence="13" type="ORF">BHF71_08615</name>
</gene>
<dbReference type="Pfam" id="PF02578">
    <property type="entry name" value="Cu-oxidase_4"/>
    <property type="match status" value="1"/>
</dbReference>
<dbReference type="AlphaFoldDB" id="A0A1D2YV69"/>
<evidence type="ECO:0000256" key="12">
    <source>
        <dbReference type="RuleBase" id="RU361274"/>
    </source>
</evidence>
<dbReference type="CDD" id="cd16833">
    <property type="entry name" value="YfiH"/>
    <property type="match status" value="1"/>
</dbReference>
<comment type="catalytic activity">
    <reaction evidence="9">
        <text>adenosine + H2O + H(+) = inosine + NH4(+)</text>
        <dbReference type="Rhea" id="RHEA:24408"/>
        <dbReference type="ChEBI" id="CHEBI:15377"/>
        <dbReference type="ChEBI" id="CHEBI:15378"/>
        <dbReference type="ChEBI" id="CHEBI:16335"/>
        <dbReference type="ChEBI" id="CHEBI:17596"/>
        <dbReference type="ChEBI" id="CHEBI:28938"/>
        <dbReference type="EC" id="3.5.4.4"/>
    </reaction>
    <physiologicalReaction direction="left-to-right" evidence="9">
        <dbReference type="Rhea" id="RHEA:24409"/>
    </physiologicalReaction>
</comment>
<dbReference type="InterPro" id="IPR011324">
    <property type="entry name" value="Cytotoxic_necrot_fac-like_cat"/>
</dbReference>
<dbReference type="SUPFAM" id="SSF64438">
    <property type="entry name" value="CNF1/YfiH-like putative cysteine hydrolases"/>
    <property type="match status" value="1"/>
</dbReference>
<keyword evidence="6" id="KW-0479">Metal-binding</keyword>
<dbReference type="Gene3D" id="3.60.140.10">
    <property type="entry name" value="CNF1/YfiH-like putative cysteine hydrolases"/>
    <property type="match status" value="1"/>
</dbReference>
<dbReference type="GO" id="GO:0016787">
    <property type="term" value="F:hydrolase activity"/>
    <property type="evidence" value="ECO:0007669"/>
    <property type="project" value="UniProtKB-KW"/>
</dbReference>
<evidence type="ECO:0000256" key="4">
    <source>
        <dbReference type="ARBA" id="ARBA00007353"/>
    </source>
</evidence>
<sequence>METFVINNDPLPHFTIPSWTKLLPDLSVGFSTRIGGQSVGNYDSMNLALHVGDHKEHVIANRQKLMSIIGFSYDAWTVAEQIHGNHIEIITDEKRGRGRFDQKDAIPATDGLLTDEPDILLTSYYADCVPLFFLDPKKRVVGLAHAGWKGTVLKIAEKMVEAMVKHYQSSIKEIRVAIGPSIGQCCYEVNHQVIDPLREAIDNLPQDAIIDKKNGHFDLDLKKINRQILINAGILYENIEISSLCTSCNPDLLFSYRRDQGLTGRMASWIGLRRDEGV</sequence>
<dbReference type="GO" id="GO:0005507">
    <property type="term" value="F:copper ion binding"/>
    <property type="evidence" value="ECO:0007669"/>
    <property type="project" value="TreeGrafter"/>
</dbReference>
<keyword evidence="7" id="KW-0378">Hydrolase</keyword>
<organism evidence="13 14">
    <name type="scientific">Vulcanibacillus modesticaldus</name>
    <dbReference type="NCBI Taxonomy" id="337097"/>
    <lineage>
        <taxon>Bacteria</taxon>
        <taxon>Bacillati</taxon>
        <taxon>Bacillota</taxon>
        <taxon>Bacilli</taxon>
        <taxon>Bacillales</taxon>
        <taxon>Bacillaceae</taxon>
        <taxon>Vulcanibacillus</taxon>
    </lineage>
</organism>
<comment type="similarity">
    <text evidence="4 12">Belongs to the purine nucleoside phosphorylase YfiH/LACC1 family.</text>
</comment>
<comment type="catalytic activity">
    <reaction evidence="11">
        <text>S-methyl-5'-thioadenosine + phosphate = 5-(methylsulfanyl)-alpha-D-ribose 1-phosphate + adenine</text>
        <dbReference type="Rhea" id="RHEA:11852"/>
        <dbReference type="ChEBI" id="CHEBI:16708"/>
        <dbReference type="ChEBI" id="CHEBI:17509"/>
        <dbReference type="ChEBI" id="CHEBI:43474"/>
        <dbReference type="ChEBI" id="CHEBI:58533"/>
        <dbReference type="EC" id="2.4.2.28"/>
    </reaction>
    <physiologicalReaction direction="left-to-right" evidence="11">
        <dbReference type="Rhea" id="RHEA:11853"/>
    </physiologicalReaction>
</comment>
<dbReference type="NCBIfam" id="TIGR00726">
    <property type="entry name" value="peptidoglycan editing factor PgeF"/>
    <property type="match status" value="1"/>
</dbReference>
<protein>
    <recommendedName>
        <fullName evidence="12">Purine nucleoside phosphorylase</fullName>
    </recommendedName>
</protein>
<evidence type="ECO:0000256" key="3">
    <source>
        <dbReference type="ARBA" id="ARBA00003215"/>
    </source>
</evidence>
<evidence type="ECO:0000256" key="9">
    <source>
        <dbReference type="ARBA" id="ARBA00047989"/>
    </source>
</evidence>
<evidence type="ECO:0000256" key="6">
    <source>
        <dbReference type="ARBA" id="ARBA00022723"/>
    </source>
</evidence>